<dbReference type="Gene3D" id="3.30.160.60">
    <property type="entry name" value="Classic Zinc Finger"/>
    <property type="match status" value="1"/>
</dbReference>
<dbReference type="Pfam" id="PF08313">
    <property type="entry name" value="SCA7"/>
    <property type="match status" value="1"/>
</dbReference>
<comment type="caution">
    <text evidence="2">The sequence shown here is derived from an EMBL/GenBank/DDBJ whole genome shotgun (WGS) entry which is preliminary data.</text>
</comment>
<reference evidence="2" key="1">
    <citation type="journal article" date="2020" name="Microb. Genom.">
        <title>Genetic diversity of clinical and environmental Mucorales isolates obtained from an investigation of mucormycosis cases among solid organ transplant recipients.</title>
        <authorList>
            <person name="Nguyen M.H."/>
            <person name="Kaul D."/>
            <person name="Muto C."/>
            <person name="Cheng S.J."/>
            <person name="Richter R.A."/>
            <person name="Bruno V.M."/>
            <person name="Liu G."/>
            <person name="Beyhan S."/>
            <person name="Sundermann A.J."/>
            <person name="Mounaud S."/>
            <person name="Pasculle A.W."/>
            <person name="Nierman W.C."/>
            <person name="Driscoll E."/>
            <person name="Cumbie R."/>
            <person name="Clancy C.J."/>
            <person name="Dupont C.L."/>
        </authorList>
    </citation>
    <scope>NUCLEOTIDE SEQUENCE</scope>
    <source>
        <strain evidence="2">GL16</strain>
    </source>
</reference>
<dbReference type="OrthoDB" id="21678at2759"/>
<evidence type="ECO:0000313" key="2">
    <source>
        <dbReference type="EMBL" id="KAG1541251.1"/>
    </source>
</evidence>
<protein>
    <recommendedName>
        <fullName evidence="1">SCA7 domain-containing protein</fullName>
    </recommendedName>
</protein>
<name>A0A9P7C970_RHIOR</name>
<organism evidence="2 3">
    <name type="scientific">Rhizopus oryzae</name>
    <name type="common">Mucormycosis agent</name>
    <name type="synonym">Rhizopus arrhizus var. delemar</name>
    <dbReference type="NCBI Taxonomy" id="64495"/>
    <lineage>
        <taxon>Eukaryota</taxon>
        <taxon>Fungi</taxon>
        <taxon>Fungi incertae sedis</taxon>
        <taxon>Mucoromycota</taxon>
        <taxon>Mucoromycotina</taxon>
        <taxon>Mucoromycetes</taxon>
        <taxon>Mucorales</taxon>
        <taxon>Mucorineae</taxon>
        <taxon>Rhizopodaceae</taxon>
        <taxon>Rhizopus</taxon>
    </lineage>
</organism>
<evidence type="ECO:0000313" key="3">
    <source>
        <dbReference type="Proteomes" id="UP000717996"/>
    </source>
</evidence>
<proteinExistence type="predicted"/>
<dbReference type="PANTHER" id="PTHR47805:SF1">
    <property type="entry name" value="SAGA-ASSOCIATED FACTOR 73"/>
    <property type="match status" value="1"/>
</dbReference>
<feature type="domain" description="SCA7" evidence="1">
    <location>
        <begin position="201"/>
        <end position="268"/>
    </location>
</feature>
<evidence type="ECO:0000259" key="1">
    <source>
        <dbReference type="PROSITE" id="PS51505"/>
    </source>
</evidence>
<dbReference type="PANTHER" id="PTHR47805">
    <property type="entry name" value="SAGA-ASSOCIATED FACTOR 73"/>
    <property type="match status" value="1"/>
</dbReference>
<sequence>MTSNGNYKRHVTHSKDLLTEEQQNILRNKGIKIEKIQSVSLSKPLLLQPETYKHITPSTLSVFQDESSWRKVNRVNTDFKFKELKSAEGLCSWNSLFKDEINLDSEDDCYSESSLSESSQTTTKFDVKDMKMFGSMPMEEETIVVKCNNCKRPFLPSRFKEHAESCLGDKLIKHQVKELVSDDEGPLKRRWESDKKQTIGKKKQKNKKEKDKQCGVIQTATNMPCTRSITCKTHSMGAKRSVKGRSQPYDFLLAAYQKKTIGRPNVQEQPTNIYKVKLMNEENNLIDSDDELDTVMEGVQYIQPTPLAEKSYHFIKRKRQCFRMKGILLDAITPKK</sequence>
<dbReference type="PROSITE" id="PS51505">
    <property type="entry name" value="SCA7"/>
    <property type="match status" value="1"/>
</dbReference>
<dbReference type="EMBL" id="JAANIT010001265">
    <property type="protein sequence ID" value="KAG1541251.1"/>
    <property type="molecule type" value="Genomic_DNA"/>
</dbReference>
<dbReference type="InterPro" id="IPR013243">
    <property type="entry name" value="SCA7_dom"/>
</dbReference>
<dbReference type="Gene3D" id="6.10.140.1270">
    <property type="match status" value="1"/>
</dbReference>
<dbReference type="AlphaFoldDB" id="A0A9P7C970"/>
<dbReference type="InterPro" id="IPR037804">
    <property type="entry name" value="SGF73"/>
</dbReference>
<dbReference type="GO" id="GO:0000124">
    <property type="term" value="C:SAGA complex"/>
    <property type="evidence" value="ECO:0007669"/>
    <property type="project" value="InterPro"/>
</dbReference>
<dbReference type="Proteomes" id="UP000717996">
    <property type="component" value="Unassembled WGS sequence"/>
</dbReference>
<accession>A0A9P7C970</accession>
<gene>
    <name evidence="2" type="ORF">G6F51_008010</name>
</gene>